<feature type="region of interest" description="Disordered" evidence="1">
    <location>
        <begin position="1"/>
        <end position="21"/>
    </location>
</feature>
<sequence length="108" mass="12392">MHHNAQQSKESHSTRTCPEEQRLFSPINGRGSCFPLFPMLSGARRKRHFRLCMCHLLPSRGTNRKTAATRGQPRNCVRTFQRVAIPFCDVFALLKFATKLTNKHISKP</sequence>
<dbReference type="EnsemblMetazoa" id="ENSAATROPT001068">
    <property type="protein sequence ID" value="ENSAATROPP001019"/>
    <property type="gene ID" value="ENSAATROPG000854"/>
</dbReference>
<reference evidence="2" key="1">
    <citation type="submission" date="2024-04" db="UniProtKB">
        <authorList>
            <consortium name="EnsemblMetazoa"/>
        </authorList>
    </citation>
    <scope>IDENTIFICATION</scope>
    <source>
        <strain evidence="2">EBRO</strain>
    </source>
</reference>
<protein>
    <submittedName>
        <fullName evidence="2">Uncharacterized protein</fullName>
    </submittedName>
</protein>
<dbReference type="AlphaFoldDB" id="A0AAG5CR66"/>
<dbReference type="Proteomes" id="UP000075880">
    <property type="component" value="Unassembled WGS sequence"/>
</dbReference>
<name>A0AAG5CR66_ANOAO</name>
<feature type="compositionally biased region" description="Basic and acidic residues" evidence="1">
    <location>
        <begin position="9"/>
        <end position="21"/>
    </location>
</feature>
<evidence type="ECO:0000313" key="2">
    <source>
        <dbReference type="EnsemblMetazoa" id="ENSAATROPP001019"/>
    </source>
</evidence>
<evidence type="ECO:0000313" key="3">
    <source>
        <dbReference type="Proteomes" id="UP000075880"/>
    </source>
</evidence>
<proteinExistence type="predicted"/>
<accession>A0AAG5CR66</accession>
<organism evidence="2 3">
    <name type="scientific">Anopheles atroparvus</name>
    <name type="common">European mosquito</name>
    <dbReference type="NCBI Taxonomy" id="41427"/>
    <lineage>
        <taxon>Eukaryota</taxon>
        <taxon>Metazoa</taxon>
        <taxon>Ecdysozoa</taxon>
        <taxon>Arthropoda</taxon>
        <taxon>Hexapoda</taxon>
        <taxon>Insecta</taxon>
        <taxon>Pterygota</taxon>
        <taxon>Neoptera</taxon>
        <taxon>Endopterygota</taxon>
        <taxon>Diptera</taxon>
        <taxon>Nematocera</taxon>
        <taxon>Culicoidea</taxon>
        <taxon>Culicidae</taxon>
        <taxon>Anophelinae</taxon>
        <taxon>Anopheles</taxon>
    </lineage>
</organism>
<evidence type="ECO:0000256" key="1">
    <source>
        <dbReference type="SAM" id="MobiDB-lite"/>
    </source>
</evidence>
<keyword evidence="3" id="KW-1185">Reference proteome</keyword>